<dbReference type="GO" id="GO:0031123">
    <property type="term" value="P:RNA 3'-end processing"/>
    <property type="evidence" value="ECO:0007669"/>
    <property type="project" value="TreeGrafter"/>
</dbReference>
<dbReference type="SUPFAM" id="SSF81631">
    <property type="entry name" value="PAP/OAS1 substrate-binding domain"/>
    <property type="match status" value="1"/>
</dbReference>
<keyword evidence="6" id="KW-0963">Cytoplasm</keyword>
<comment type="caution">
    <text evidence="13">The sequence shown here is derived from an EMBL/GenBank/DDBJ whole genome shotgun (WGS) entry which is preliminary data.</text>
</comment>
<dbReference type="EMBL" id="JAUTDP010000006">
    <property type="protein sequence ID" value="KAK3398592.1"/>
    <property type="molecule type" value="Genomic_DNA"/>
</dbReference>
<evidence type="ECO:0000256" key="6">
    <source>
        <dbReference type="ARBA" id="ARBA00022490"/>
    </source>
</evidence>
<evidence type="ECO:0000256" key="2">
    <source>
        <dbReference type="ARBA" id="ARBA00001946"/>
    </source>
</evidence>
<feature type="domain" description="Poly(A) RNA polymerase mitochondrial-like central palm" evidence="12">
    <location>
        <begin position="250"/>
        <end position="370"/>
    </location>
</feature>
<evidence type="ECO:0000313" key="13">
    <source>
        <dbReference type="EMBL" id="KAK3398592.1"/>
    </source>
</evidence>
<organism evidence="13 14">
    <name type="scientific">Sordaria brevicollis</name>
    <dbReference type="NCBI Taxonomy" id="83679"/>
    <lineage>
        <taxon>Eukaryota</taxon>
        <taxon>Fungi</taxon>
        <taxon>Dikarya</taxon>
        <taxon>Ascomycota</taxon>
        <taxon>Pezizomycotina</taxon>
        <taxon>Sordariomycetes</taxon>
        <taxon>Sordariomycetidae</taxon>
        <taxon>Sordariales</taxon>
        <taxon>Sordariaceae</taxon>
        <taxon>Sordaria</taxon>
    </lineage>
</organism>
<dbReference type="EC" id="2.7.7.19" evidence="5"/>
<feature type="compositionally biased region" description="Polar residues" evidence="10">
    <location>
        <begin position="48"/>
        <end position="59"/>
    </location>
</feature>
<dbReference type="InterPro" id="IPR054708">
    <property type="entry name" value="MTPAP-like_central"/>
</dbReference>
<dbReference type="Pfam" id="PF03828">
    <property type="entry name" value="PAP_assoc"/>
    <property type="match status" value="1"/>
</dbReference>
<feature type="compositionally biased region" description="Pro residues" evidence="10">
    <location>
        <begin position="1004"/>
        <end position="1026"/>
    </location>
</feature>
<dbReference type="AlphaFoldDB" id="A0AAE0PEW2"/>
<dbReference type="Gene3D" id="3.30.460.10">
    <property type="entry name" value="Beta Polymerase, domain 2"/>
    <property type="match status" value="1"/>
</dbReference>
<reference evidence="13" key="2">
    <citation type="submission" date="2023-07" db="EMBL/GenBank/DDBJ databases">
        <authorList>
            <consortium name="Lawrence Berkeley National Laboratory"/>
            <person name="Haridas S."/>
            <person name="Hensen N."/>
            <person name="Bonometti L."/>
            <person name="Westerberg I."/>
            <person name="Brannstrom I.O."/>
            <person name="Guillou S."/>
            <person name="Cros-Aarteil S."/>
            <person name="Calhoun S."/>
            <person name="Kuo A."/>
            <person name="Mondo S."/>
            <person name="Pangilinan J."/>
            <person name="Riley R."/>
            <person name="LaButti K."/>
            <person name="Andreopoulos B."/>
            <person name="Lipzen A."/>
            <person name="Chen C."/>
            <person name="Yanf M."/>
            <person name="Daum C."/>
            <person name="Ng V."/>
            <person name="Clum A."/>
            <person name="Steindorff A."/>
            <person name="Ohm R."/>
            <person name="Martin F."/>
            <person name="Silar P."/>
            <person name="Natvig D."/>
            <person name="Lalanne C."/>
            <person name="Gautier V."/>
            <person name="Ament-velasquez S.L."/>
            <person name="Kruys A."/>
            <person name="Hutchinson M.I."/>
            <person name="Powell A.J."/>
            <person name="Barry K."/>
            <person name="Miller A.N."/>
            <person name="Grigoriev I.V."/>
            <person name="Debuchy R."/>
            <person name="Gladieux P."/>
            <person name="Thoren M.H."/>
            <person name="Johannesson H."/>
        </authorList>
    </citation>
    <scope>NUCLEOTIDE SEQUENCE</scope>
    <source>
        <strain evidence="13">FGSC 1904</strain>
    </source>
</reference>
<evidence type="ECO:0000256" key="9">
    <source>
        <dbReference type="ARBA" id="ARBA00022842"/>
    </source>
</evidence>
<feature type="compositionally biased region" description="Gly residues" evidence="10">
    <location>
        <begin position="1"/>
        <end position="11"/>
    </location>
</feature>
<evidence type="ECO:0000313" key="14">
    <source>
        <dbReference type="Proteomes" id="UP001281003"/>
    </source>
</evidence>
<protein>
    <recommendedName>
        <fullName evidence="5">polynucleotide adenylyltransferase</fullName>
        <ecNumber evidence="5">2.7.7.19</ecNumber>
    </recommendedName>
</protein>
<dbReference type="Gene3D" id="1.10.1410.10">
    <property type="match status" value="1"/>
</dbReference>
<comment type="cofactor">
    <cofactor evidence="2">
        <name>Mg(2+)</name>
        <dbReference type="ChEBI" id="CHEBI:18420"/>
    </cofactor>
</comment>
<evidence type="ECO:0000256" key="4">
    <source>
        <dbReference type="ARBA" id="ARBA00008593"/>
    </source>
</evidence>
<name>A0AAE0PEW2_SORBR</name>
<feature type="compositionally biased region" description="Polar residues" evidence="10">
    <location>
        <begin position="125"/>
        <end position="137"/>
    </location>
</feature>
<feature type="compositionally biased region" description="Polar residues" evidence="10">
    <location>
        <begin position="20"/>
        <end position="41"/>
    </location>
</feature>
<dbReference type="GO" id="GO:1990817">
    <property type="term" value="F:poly(A) RNA polymerase activity"/>
    <property type="evidence" value="ECO:0007669"/>
    <property type="project" value="UniProtKB-EC"/>
</dbReference>
<dbReference type="PANTHER" id="PTHR12271">
    <property type="entry name" value="POLY A POLYMERASE CID PAP -RELATED"/>
    <property type="match status" value="1"/>
</dbReference>
<dbReference type="GO" id="GO:0010605">
    <property type="term" value="P:negative regulation of macromolecule metabolic process"/>
    <property type="evidence" value="ECO:0007669"/>
    <property type="project" value="UniProtKB-ARBA"/>
</dbReference>
<dbReference type="SUPFAM" id="SSF81301">
    <property type="entry name" value="Nucleotidyltransferase"/>
    <property type="match status" value="2"/>
</dbReference>
<feature type="domain" description="PAP-associated" evidence="11">
    <location>
        <begin position="923"/>
        <end position="973"/>
    </location>
</feature>
<dbReference type="GO" id="GO:0050265">
    <property type="term" value="F:RNA uridylyltransferase activity"/>
    <property type="evidence" value="ECO:0007669"/>
    <property type="project" value="TreeGrafter"/>
</dbReference>
<evidence type="ECO:0000259" key="12">
    <source>
        <dbReference type="Pfam" id="PF22600"/>
    </source>
</evidence>
<feature type="compositionally biased region" description="Polar residues" evidence="10">
    <location>
        <begin position="186"/>
        <end position="199"/>
    </location>
</feature>
<dbReference type="InterPro" id="IPR043519">
    <property type="entry name" value="NT_sf"/>
</dbReference>
<dbReference type="Proteomes" id="UP001281003">
    <property type="component" value="Unassembled WGS sequence"/>
</dbReference>
<sequence>MEQGQGIGGPGLEDRLRNMLLTTSNNPEPQFENAPSSSSPPQARKRLNQAQRRQMSAQLNIAIDPRAQPLEPAGPQQPSRGFVPHHQGSLAGLNQPGQQRFGHQADHQPGHQPAPFGRGGRYRNQRPQSGPQTTVYGQQAGPRAHQSNHSHAGNGPVQAQGHQQPRHNPSRSYHGPGPQHMDRTANWRQPPQSTFNNRNMTHHAPQGSFDGPAPRNARGGGVLWNAGGRQPQIRPEQLKAQTDLLEELCATIIANAQIEYDDIVKNENFRQKIEALAQAVITQYEQTQNGFHDFPPQSVQLRCFGSLASGFATKAADMDLGLLSPLSRVQPDAPDSPIPRLIEKAFLEVGLAARLLSKTRVPIIKVCEKPPKSLYDDLVENHLKQMKGLADHGDEEENDEPEHEVAEDVNEEADGPADGLEPAAGKQQKEQKQQKDNTQDQSEKSHHHEEQGNPEDKTTKEKGWKFHQARRQSLNTYIGAAKGYLRSLGGRDLTNSSIHNFSQKDYEILNQVCLAFLEGLEDFDLRERLFSYQSLNRYDLEYRPDIPRTLQGVITQVEGEQMVMMWEARKITEKEPDKESRAQMIVNRWKTLQNHGNYGADPLQFERDLKRAAELLRTLPSIQVMMLQQQQHESTAQYRARAEKLIADLDAYNPVDGPERIIFISQKYVDGIRDGAIREAVREFAENFGYSDFQWIAKRHMSYQLAHDLEVCLGRKLYPKYTEDQIRPYIEFLRGPIVRSPGEPFNCEFETPLSPELIEAISQIREVGDPSGMGPNQPRDTHRDRFEFPKSGVGIQCDINFSAHLAMHNTHLLRCYSSCDPRVRPMVLFVKHWAKVRGINSPYRGTLSSYGYVMMVLHYLINVVKPFVCPNLQQLAPPLPPDVPPQQLEDIAFCKGRNVQFWRDDQEIQRLASMGMINQNRDSIGHLLRGFFEYYAQNGPLSTLPGRGFDWGRDVISLRTPGGLMSKQEKGWTGAKTVLEVKPGVPSTAQQPQQPPTGDAPAAMAPPPGFPPQPQAVPPPPAPPAPTTEQPKQEVELKEVRYRYLFAIEDPFELDHNVARTVTHSGIVAIRDEFRRAWRIIRNTGRVQQGHHQGQHGFPGYGQGQQGQQAGEGMTEEEVVEDLLEDVAEAMKKKQGEMFDEVLDGLHGRVWRREEETGVVGSEGSGDAAGAA</sequence>
<feature type="region of interest" description="Disordered" evidence="10">
    <location>
        <begin position="389"/>
        <end position="465"/>
    </location>
</feature>
<dbReference type="GO" id="GO:0046872">
    <property type="term" value="F:metal ion binding"/>
    <property type="evidence" value="ECO:0007669"/>
    <property type="project" value="UniProtKB-KW"/>
</dbReference>
<comment type="subcellular location">
    <subcellularLocation>
        <location evidence="3">Cytoplasm</location>
    </subcellularLocation>
</comment>
<feature type="compositionally biased region" description="Acidic residues" evidence="10">
    <location>
        <begin position="393"/>
        <end position="415"/>
    </location>
</feature>
<evidence type="ECO:0000256" key="7">
    <source>
        <dbReference type="ARBA" id="ARBA00022679"/>
    </source>
</evidence>
<evidence type="ECO:0000256" key="1">
    <source>
        <dbReference type="ARBA" id="ARBA00001936"/>
    </source>
</evidence>
<evidence type="ECO:0000256" key="5">
    <source>
        <dbReference type="ARBA" id="ARBA00012388"/>
    </source>
</evidence>
<comment type="cofactor">
    <cofactor evidence="1">
        <name>Mn(2+)</name>
        <dbReference type="ChEBI" id="CHEBI:29035"/>
    </cofactor>
</comment>
<evidence type="ECO:0000259" key="11">
    <source>
        <dbReference type="Pfam" id="PF03828"/>
    </source>
</evidence>
<keyword evidence="8" id="KW-0479">Metal-binding</keyword>
<feature type="compositionally biased region" description="Low complexity" evidence="10">
    <location>
        <begin position="989"/>
        <end position="1003"/>
    </location>
</feature>
<dbReference type="GO" id="GO:0005737">
    <property type="term" value="C:cytoplasm"/>
    <property type="evidence" value="ECO:0007669"/>
    <property type="project" value="UniProtKB-SubCell"/>
</dbReference>
<keyword evidence="7" id="KW-0808">Transferase</keyword>
<feature type="compositionally biased region" description="Basic and acidic residues" evidence="10">
    <location>
        <begin position="427"/>
        <end position="464"/>
    </location>
</feature>
<keyword evidence="9" id="KW-0460">Magnesium</keyword>
<dbReference type="InterPro" id="IPR002058">
    <property type="entry name" value="PAP_assoc"/>
</dbReference>
<feature type="region of interest" description="Disordered" evidence="10">
    <location>
        <begin position="985"/>
        <end position="1034"/>
    </location>
</feature>
<keyword evidence="14" id="KW-1185">Reference proteome</keyword>
<proteinExistence type="inferred from homology"/>
<feature type="region of interest" description="Disordered" evidence="10">
    <location>
        <begin position="1"/>
        <end position="220"/>
    </location>
</feature>
<dbReference type="Pfam" id="PF22600">
    <property type="entry name" value="MTPAP-like_central"/>
    <property type="match status" value="1"/>
</dbReference>
<evidence type="ECO:0000256" key="3">
    <source>
        <dbReference type="ARBA" id="ARBA00004496"/>
    </source>
</evidence>
<accession>A0AAE0PEW2</accession>
<dbReference type="PANTHER" id="PTHR12271:SF40">
    <property type="entry name" value="POLY(A) RNA POLYMERASE GLD2"/>
    <property type="match status" value="1"/>
</dbReference>
<evidence type="ECO:0000256" key="10">
    <source>
        <dbReference type="SAM" id="MobiDB-lite"/>
    </source>
</evidence>
<reference evidence="13" key="1">
    <citation type="journal article" date="2023" name="Mol. Phylogenet. Evol.">
        <title>Genome-scale phylogeny and comparative genomics of the fungal order Sordariales.</title>
        <authorList>
            <person name="Hensen N."/>
            <person name="Bonometti L."/>
            <person name="Westerberg I."/>
            <person name="Brannstrom I.O."/>
            <person name="Guillou S."/>
            <person name="Cros-Aarteil S."/>
            <person name="Calhoun S."/>
            <person name="Haridas S."/>
            <person name="Kuo A."/>
            <person name="Mondo S."/>
            <person name="Pangilinan J."/>
            <person name="Riley R."/>
            <person name="LaButti K."/>
            <person name="Andreopoulos B."/>
            <person name="Lipzen A."/>
            <person name="Chen C."/>
            <person name="Yan M."/>
            <person name="Daum C."/>
            <person name="Ng V."/>
            <person name="Clum A."/>
            <person name="Steindorff A."/>
            <person name="Ohm R.A."/>
            <person name="Martin F."/>
            <person name="Silar P."/>
            <person name="Natvig D.O."/>
            <person name="Lalanne C."/>
            <person name="Gautier V."/>
            <person name="Ament-Velasquez S.L."/>
            <person name="Kruys A."/>
            <person name="Hutchinson M.I."/>
            <person name="Powell A.J."/>
            <person name="Barry K."/>
            <person name="Miller A.N."/>
            <person name="Grigoriev I.V."/>
            <person name="Debuchy R."/>
            <person name="Gladieux P."/>
            <person name="Hiltunen Thoren M."/>
            <person name="Johannesson H."/>
        </authorList>
    </citation>
    <scope>NUCLEOTIDE SEQUENCE</scope>
    <source>
        <strain evidence="13">FGSC 1904</strain>
    </source>
</reference>
<comment type="similarity">
    <text evidence="4">Belongs to the DNA polymerase type-B-like family.</text>
</comment>
<gene>
    <name evidence="13" type="ORF">B0T20DRAFT_353232</name>
</gene>
<evidence type="ECO:0000256" key="8">
    <source>
        <dbReference type="ARBA" id="ARBA00022723"/>
    </source>
</evidence>